<evidence type="ECO:0000256" key="4">
    <source>
        <dbReference type="ARBA" id="ARBA00022617"/>
    </source>
</evidence>
<dbReference type="GO" id="GO:0005886">
    <property type="term" value="C:plasma membrane"/>
    <property type="evidence" value="ECO:0007669"/>
    <property type="project" value="UniProtKB-SubCell"/>
</dbReference>
<keyword evidence="7" id="KW-0408">Iron</keyword>
<evidence type="ECO:0000256" key="6">
    <source>
        <dbReference type="ARBA" id="ARBA00022982"/>
    </source>
</evidence>
<evidence type="ECO:0000259" key="9">
    <source>
        <dbReference type="PROSITE" id="PS51007"/>
    </source>
</evidence>
<dbReference type="GO" id="GO:0046872">
    <property type="term" value="F:metal ion binding"/>
    <property type="evidence" value="ECO:0007669"/>
    <property type="project" value="UniProtKB-KW"/>
</dbReference>
<evidence type="ECO:0000256" key="7">
    <source>
        <dbReference type="ARBA" id="ARBA00023004"/>
    </source>
</evidence>
<evidence type="ECO:0000256" key="2">
    <source>
        <dbReference type="ARBA" id="ARBA00022448"/>
    </source>
</evidence>
<dbReference type="InterPro" id="IPR009056">
    <property type="entry name" value="Cyt_c-like_dom"/>
</dbReference>
<keyword evidence="6" id="KW-0249">Electron transport</keyword>
<protein>
    <recommendedName>
        <fullName evidence="9">Cytochrome c domain-containing protein</fullName>
    </recommendedName>
</protein>
<dbReference type="InterPro" id="IPR036909">
    <property type="entry name" value="Cyt_c-like_dom_sf"/>
</dbReference>
<dbReference type="FunFam" id="1.10.760.10:FF:000026">
    <property type="entry name" value="Cytochrome C, membrane-bound"/>
    <property type="match status" value="1"/>
</dbReference>
<comment type="caution">
    <text evidence="10">The sequence shown here is derived from an EMBL/GenBank/DDBJ whole genome shotgun (WGS) entry which is preliminary data.</text>
</comment>
<dbReference type="SUPFAM" id="SSF46626">
    <property type="entry name" value="Cytochrome c"/>
    <property type="match status" value="1"/>
</dbReference>
<accession>A0A0F9E1V2</accession>
<name>A0A0F9E1V2_9ZZZZ</name>
<comment type="subcellular location">
    <subcellularLocation>
        <location evidence="1">Cell membrane</location>
    </subcellularLocation>
</comment>
<dbReference type="GO" id="GO:0009055">
    <property type="term" value="F:electron transfer activity"/>
    <property type="evidence" value="ECO:0007669"/>
    <property type="project" value="InterPro"/>
</dbReference>
<dbReference type="Gene3D" id="1.10.760.10">
    <property type="entry name" value="Cytochrome c-like domain"/>
    <property type="match status" value="1"/>
</dbReference>
<dbReference type="AlphaFoldDB" id="A0A0F9E1V2"/>
<keyword evidence="2" id="KW-0813">Transport</keyword>
<dbReference type="PRINTS" id="PR00604">
    <property type="entry name" value="CYTCHRMECIAB"/>
</dbReference>
<dbReference type="PROSITE" id="PS51007">
    <property type="entry name" value="CYTC"/>
    <property type="match status" value="1"/>
</dbReference>
<dbReference type="EMBL" id="LAZR01026678">
    <property type="protein sequence ID" value="KKL67978.1"/>
    <property type="molecule type" value="Genomic_DNA"/>
</dbReference>
<reference evidence="10" key="1">
    <citation type="journal article" date="2015" name="Nature">
        <title>Complex archaea that bridge the gap between prokaryotes and eukaryotes.</title>
        <authorList>
            <person name="Spang A."/>
            <person name="Saw J.H."/>
            <person name="Jorgensen S.L."/>
            <person name="Zaremba-Niedzwiedzka K."/>
            <person name="Martijn J."/>
            <person name="Lind A.E."/>
            <person name="van Eijk R."/>
            <person name="Schleper C."/>
            <person name="Guy L."/>
            <person name="Ettema T.J."/>
        </authorList>
    </citation>
    <scope>NUCLEOTIDE SEQUENCE</scope>
</reference>
<keyword evidence="4" id="KW-0349">Heme</keyword>
<keyword evidence="8" id="KW-0472">Membrane</keyword>
<dbReference type="InterPro" id="IPR002327">
    <property type="entry name" value="Cyt_c_1A/1B"/>
</dbReference>
<keyword evidence="3" id="KW-1003">Cell membrane</keyword>
<evidence type="ECO:0000256" key="8">
    <source>
        <dbReference type="ARBA" id="ARBA00023136"/>
    </source>
</evidence>
<evidence type="ECO:0000256" key="5">
    <source>
        <dbReference type="ARBA" id="ARBA00022723"/>
    </source>
</evidence>
<organism evidence="10">
    <name type="scientific">marine sediment metagenome</name>
    <dbReference type="NCBI Taxonomy" id="412755"/>
    <lineage>
        <taxon>unclassified sequences</taxon>
        <taxon>metagenomes</taxon>
        <taxon>ecological metagenomes</taxon>
    </lineage>
</organism>
<evidence type="ECO:0000313" key="10">
    <source>
        <dbReference type="EMBL" id="KKL67978.1"/>
    </source>
</evidence>
<sequence>MFDTMTMTKIVGGVCGTLLVFLLGNWAAEALYATDTGGHGEGEEVVQGYLIETDEEEGAGDAAEEVDFAEVLASADAGAGERVFGKCKACHKLEDGANGVGPHLNGVVGRAVGSVDGYSYSGALVAVADVWDAEHLNGFLEDPKGYAPGTKMGFSGLSKVDDRANLIAYLETVGG</sequence>
<keyword evidence="5" id="KW-0479">Metal-binding</keyword>
<evidence type="ECO:0000256" key="1">
    <source>
        <dbReference type="ARBA" id="ARBA00004236"/>
    </source>
</evidence>
<dbReference type="PANTHER" id="PTHR11961">
    <property type="entry name" value="CYTOCHROME C"/>
    <property type="match status" value="1"/>
</dbReference>
<proteinExistence type="predicted"/>
<dbReference type="Pfam" id="PF00034">
    <property type="entry name" value="Cytochrom_C"/>
    <property type="match status" value="1"/>
</dbReference>
<evidence type="ECO:0000256" key="3">
    <source>
        <dbReference type="ARBA" id="ARBA00022475"/>
    </source>
</evidence>
<dbReference type="GO" id="GO:0020037">
    <property type="term" value="F:heme binding"/>
    <property type="evidence" value="ECO:0007669"/>
    <property type="project" value="InterPro"/>
</dbReference>
<gene>
    <name evidence="10" type="ORF">LCGC14_2129590</name>
</gene>
<feature type="domain" description="Cytochrome c" evidence="9">
    <location>
        <begin position="75"/>
        <end position="174"/>
    </location>
</feature>